<protein>
    <submittedName>
        <fullName evidence="9">Outer membrane protein</fullName>
    </submittedName>
</protein>
<keyword evidence="4" id="KW-1134">Transmembrane beta strand</keyword>
<feature type="chain" id="PRO_5012105231" evidence="8">
    <location>
        <begin position="21"/>
        <end position="445"/>
    </location>
</feature>
<evidence type="ECO:0000256" key="5">
    <source>
        <dbReference type="ARBA" id="ARBA00022692"/>
    </source>
</evidence>
<keyword evidence="8" id="KW-0732">Signal</keyword>
<keyword evidence="7" id="KW-0998">Cell outer membrane</keyword>
<dbReference type="GO" id="GO:0015288">
    <property type="term" value="F:porin activity"/>
    <property type="evidence" value="ECO:0007669"/>
    <property type="project" value="TreeGrafter"/>
</dbReference>
<evidence type="ECO:0000256" key="2">
    <source>
        <dbReference type="ARBA" id="ARBA00007613"/>
    </source>
</evidence>
<accession>A0A240ECK0</accession>
<dbReference type="InterPro" id="IPR010130">
    <property type="entry name" value="T1SS_OMP_TolC"/>
</dbReference>
<evidence type="ECO:0000256" key="6">
    <source>
        <dbReference type="ARBA" id="ARBA00023136"/>
    </source>
</evidence>
<sequence length="445" mass="50269">MKKKLGLSALLLMQMSSVWALDLIEAYRLALANDPAWQANQQRFQIEQQNLGIAKGAVLPTVSVNASLQKQFQDDDQSANSSLNIGGQDIHFYNANTTTRQASVSLRQPLFRMDVWQQYQKVKISQQLAELRLQSQQQELILNVAKSYFDVLRQQSLLSVNRQQEHVLLQQYKMMEAKFKEGLVARMDVSEADAQYQSTFASRVAGEVQYQLALEQLWQYIGANSSYLSQLSADFQFQPPIPSNIDAWIALAERHNLSLNQVRATYQVSQQQIKVDQADYYPQLEAFATSAWNKQTPENIISSNGRSDQVGLQLSWVPYDGTRSQIIKKSQLEASAVQTDIDTELKQVQTDVKRAFLQVSTGASQLNAYKVAMQSAQLVSEASQASYQEGLKSMVDVLLAQRNAFSAKQDYVNAQYDYILNVLQLRALSGQLTEDDLAQLNVWLQ</sequence>
<dbReference type="Gene3D" id="1.20.1600.10">
    <property type="entry name" value="Outer membrane efflux proteins (OEP)"/>
    <property type="match status" value="1"/>
</dbReference>
<name>A0A240ECK0_9GAMM</name>
<dbReference type="InterPro" id="IPR003423">
    <property type="entry name" value="OMP_efflux"/>
</dbReference>
<reference evidence="10" key="1">
    <citation type="submission" date="2016-09" db="EMBL/GenBank/DDBJ databases">
        <authorList>
            <person name="Varghese N."/>
            <person name="Submissions S."/>
        </authorList>
    </citation>
    <scope>NUCLEOTIDE SEQUENCE [LARGE SCALE GENOMIC DNA]</scope>
    <source>
        <strain evidence="10">ANC 4466</strain>
    </source>
</reference>
<evidence type="ECO:0000256" key="4">
    <source>
        <dbReference type="ARBA" id="ARBA00022452"/>
    </source>
</evidence>
<comment type="similarity">
    <text evidence="2">Belongs to the outer membrane factor (OMF) (TC 1.B.17) family.</text>
</comment>
<keyword evidence="5" id="KW-0812">Transmembrane</keyword>
<evidence type="ECO:0000256" key="1">
    <source>
        <dbReference type="ARBA" id="ARBA00004442"/>
    </source>
</evidence>
<gene>
    <name evidence="9" type="ORF">SAMN05421731_11023</name>
</gene>
<dbReference type="PANTHER" id="PTHR30026:SF20">
    <property type="entry name" value="OUTER MEMBRANE PROTEIN TOLC"/>
    <property type="match status" value="1"/>
</dbReference>
<dbReference type="InterPro" id="IPR051906">
    <property type="entry name" value="TolC-like"/>
</dbReference>
<dbReference type="EMBL" id="OANT01000010">
    <property type="protein sequence ID" value="SNX46276.1"/>
    <property type="molecule type" value="Genomic_DNA"/>
</dbReference>
<dbReference type="AlphaFoldDB" id="A0A240ECK0"/>
<feature type="signal peptide" evidence="8">
    <location>
        <begin position="1"/>
        <end position="20"/>
    </location>
</feature>
<organism evidence="9 10">
    <name type="scientific">Acinetobacter puyangensis</name>
    <dbReference type="NCBI Taxonomy" id="1096779"/>
    <lineage>
        <taxon>Bacteria</taxon>
        <taxon>Pseudomonadati</taxon>
        <taxon>Pseudomonadota</taxon>
        <taxon>Gammaproteobacteria</taxon>
        <taxon>Moraxellales</taxon>
        <taxon>Moraxellaceae</taxon>
        <taxon>Acinetobacter</taxon>
    </lineage>
</organism>
<keyword evidence="10" id="KW-1185">Reference proteome</keyword>
<keyword evidence="6" id="KW-0472">Membrane</keyword>
<keyword evidence="3" id="KW-0813">Transport</keyword>
<dbReference type="OrthoDB" id="9813458at2"/>
<dbReference type="RefSeq" id="WP_097080025.1">
    <property type="nucleotide sequence ID" value="NZ_BAABHT010000017.1"/>
</dbReference>
<dbReference type="Proteomes" id="UP000219042">
    <property type="component" value="Unassembled WGS sequence"/>
</dbReference>
<evidence type="ECO:0000256" key="3">
    <source>
        <dbReference type="ARBA" id="ARBA00022448"/>
    </source>
</evidence>
<dbReference type="GO" id="GO:0015562">
    <property type="term" value="F:efflux transmembrane transporter activity"/>
    <property type="evidence" value="ECO:0007669"/>
    <property type="project" value="InterPro"/>
</dbReference>
<dbReference type="PANTHER" id="PTHR30026">
    <property type="entry name" value="OUTER MEMBRANE PROTEIN TOLC"/>
    <property type="match status" value="1"/>
</dbReference>
<evidence type="ECO:0000313" key="9">
    <source>
        <dbReference type="EMBL" id="SNX46276.1"/>
    </source>
</evidence>
<dbReference type="Pfam" id="PF02321">
    <property type="entry name" value="OEP"/>
    <property type="match status" value="2"/>
</dbReference>
<evidence type="ECO:0000256" key="7">
    <source>
        <dbReference type="ARBA" id="ARBA00023237"/>
    </source>
</evidence>
<dbReference type="GO" id="GO:0009279">
    <property type="term" value="C:cell outer membrane"/>
    <property type="evidence" value="ECO:0007669"/>
    <property type="project" value="UniProtKB-SubCell"/>
</dbReference>
<dbReference type="NCBIfam" id="TIGR01844">
    <property type="entry name" value="type_I_sec_TolC"/>
    <property type="match status" value="1"/>
</dbReference>
<proteinExistence type="inferred from homology"/>
<comment type="subcellular location">
    <subcellularLocation>
        <location evidence="1">Cell outer membrane</location>
    </subcellularLocation>
</comment>
<dbReference type="GO" id="GO:1990281">
    <property type="term" value="C:efflux pump complex"/>
    <property type="evidence" value="ECO:0007669"/>
    <property type="project" value="TreeGrafter"/>
</dbReference>
<dbReference type="SUPFAM" id="SSF56954">
    <property type="entry name" value="Outer membrane efflux proteins (OEP)"/>
    <property type="match status" value="1"/>
</dbReference>
<evidence type="ECO:0000256" key="8">
    <source>
        <dbReference type="SAM" id="SignalP"/>
    </source>
</evidence>
<evidence type="ECO:0000313" key="10">
    <source>
        <dbReference type="Proteomes" id="UP000219042"/>
    </source>
</evidence>